<dbReference type="AlphaFoldDB" id="A0A6H1ZIY3"/>
<dbReference type="EMBL" id="MT144617">
    <property type="protein sequence ID" value="QJH95319.1"/>
    <property type="molecule type" value="Genomic_DNA"/>
</dbReference>
<evidence type="ECO:0000313" key="3">
    <source>
        <dbReference type="EMBL" id="QJA84216.1"/>
    </source>
</evidence>
<gene>
    <name evidence="3" type="ORF">MM415A00215_0010</name>
    <name evidence="2" type="ORF">MM415B00223_0057</name>
    <name evidence="1" type="ORF">TM448A00634_0009</name>
    <name evidence="4" type="ORF">TM448B00399_0010</name>
</gene>
<proteinExistence type="predicted"/>
<organism evidence="1">
    <name type="scientific">viral metagenome</name>
    <dbReference type="NCBI Taxonomy" id="1070528"/>
    <lineage>
        <taxon>unclassified sequences</taxon>
        <taxon>metagenomes</taxon>
        <taxon>organismal metagenomes</taxon>
    </lineage>
</organism>
<reference evidence="1" key="1">
    <citation type="submission" date="2020-03" db="EMBL/GenBank/DDBJ databases">
        <title>The deep terrestrial virosphere.</title>
        <authorList>
            <person name="Holmfeldt K."/>
            <person name="Nilsson E."/>
            <person name="Simone D."/>
            <person name="Lopez-Fernandez M."/>
            <person name="Wu X."/>
            <person name="de Brujin I."/>
            <person name="Lundin D."/>
            <person name="Andersson A."/>
            <person name="Bertilsson S."/>
            <person name="Dopson M."/>
        </authorList>
    </citation>
    <scope>NUCLEOTIDE SEQUENCE</scope>
    <source>
        <strain evidence="3">MM415A00215</strain>
        <strain evidence="2">MM415B00223</strain>
        <strain evidence="1">TM448A00634</strain>
        <strain evidence="4">TM448B00399</strain>
    </source>
</reference>
<evidence type="ECO:0000313" key="2">
    <source>
        <dbReference type="EMBL" id="QJA67470.1"/>
    </source>
</evidence>
<protein>
    <submittedName>
        <fullName evidence="1">Uncharacterized protein</fullName>
    </submittedName>
</protein>
<evidence type="ECO:0000313" key="4">
    <source>
        <dbReference type="EMBL" id="QJH95319.1"/>
    </source>
</evidence>
<accession>A0A6H1ZIY3</accession>
<name>A0A6H1ZIY3_9ZZZZ</name>
<dbReference type="EMBL" id="MT144038">
    <property type="protein sequence ID" value="QJA47277.1"/>
    <property type="molecule type" value="Genomic_DNA"/>
</dbReference>
<sequence length="377" mass="41526">MKRFYFILISIMVSLFIVSHLQAQVRATPEKVKFFNFTTSTIKDAKLLKPDTTYKALFDAPLDTAHYVWAHDTTGDAQFRFAQAGQGDTIKEKFTDTLYTKKGQAHYLKFVPITAPSTDSVFVYGRNCVYPFYSLTYDTARTDTVILAAGGKVSKYIWTDLDSMRFRTALLGTDSVKVMHRPYNAAALADSNCDDICGVLYGNVYSKAPNATDSVAADSFGYMIVSGDAQVYASGRERNINVGDQLVSAKEGKAVKVFMPAHDTVRVDTIRNVRYLQGANQGDIITVQQKREATGAAGDTVAYGASVTLVGTRKDTLVFVALGKNGGAVGLEVIGLDSLYYTWMPAGYTGKWPNVIIGESLEFLDRDSAKIWIRLKK</sequence>
<dbReference type="EMBL" id="MT141571">
    <property type="protein sequence ID" value="QJA67470.1"/>
    <property type="molecule type" value="Genomic_DNA"/>
</dbReference>
<dbReference type="EMBL" id="MT142526">
    <property type="protein sequence ID" value="QJA84216.1"/>
    <property type="molecule type" value="Genomic_DNA"/>
</dbReference>
<evidence type="ECO:0000313" key="1">
    <source>
        <dbReference type="EMBL" id="QJA47277.1"/>
    </source>
</evidence>